<dbReference type="InterPro" id="IPR012902">
    <property type="entry name" value="N_methyl_site"/>
</dbReference>
<proteinExistence type="predicted"/>
<reference evidence="2 3" key="1">
    <citation type="submission" date="2009-04" db="EMBL/GenBank/DDBJ databases">
        <authorList>
            <person name="Reysenbach A.-L."/>
            <person name="Heidelberg J.F."/>
            <person name="Nelson W.C."/>
        </authorList>
    </citation>
    <scope>NUCLEOTIDE SEQUENCE [LARGE SCALE GENOMIC DNA]</scope>
    <source>
        <strain evidence="2 3">SS-5</strain>
    </source>
</reference>
<dbReference type="NCBIfam" id="TIGR02532">
    <property type="entry name" value="IV_pilin_GFxxxE"/>
    <property type="match status" value="1"/>
</dbReference>
<gene>
    <name evidence="2" type="ORF">SULYE_1148</name>
</gene>
<dbReference type="SUPFAM" id="SSF54523">
    <property type="entry name" value="Pili subunits"/>
    <property type="match status" value="1"/>
</dbReference>
<dbReference type="OrthoDB" id="13826at2"/>
<dbReference type="InterPro" id="IPR045584">
    <property type="entry name" value="Pilin-like"/>
</dbReference>
<name>C4FKP8_9AQUI</name>
<dbReference type="AlphaFoldDB" id="C4FKP8"/>
<comment type="caution">
    <text evidence="2">The sequence shown here is derived from an EMBL/GenBank/DDBJ whole genome shotgun (WGS) entry which is preliminary data.</text>
</comment>
<dbReference type="RefSeq" id="WP_007547281.1">
    <property type="nucleotide sequence ID" value="NZ_ABZS01000109.1"/>
</dbReference>
<keyword evidence="1" id="KW-0472">Membrane</keyword>
<evidence type="ECO:0000313" key="3">
    <source>
        <dbReference type="Proteomes" id="UP000005540"/>
    </source>
</evidence>
<evidence type="ECO:0000256" key="1">
    <source>
        <dbReference type="SAM" id="Phobius"/>
    </source>
</evidence>
<dbReference type="EMBL" id="ABZS01000109">
    <property type="protein sequence ID" value="EEP60349.1"/>
    <property type="molecule type" value="Genomic_DNA"/>
</dbReference>
<dbReference type="Gene3D" id="3.55.40.10">
    <property type="entry name" value="minor pseudopilin epsh domain"/>
    <property type="match status" value="1"/>
</dbReference>
<keyword evidence="1" id="KW-1133">Transmembrane helix</keyword>
<feature type="transmembrane region" description="Helical" evidence="1">
    <location>
        <begin position="12"/>
        <end position="36"/>
    </location>
</feature>
<keyword evidence="1" id="KW-0812">Transmembrane</keyword>
<dbReference type="Proteomes" id="UP000005540">
    <property type="component" value="Unassembled WGS sequence"/>
</dbReference>
<keyword evidence="3" id="KW-1185">Reference proteome</keyword>
<sequence length="172" mass="19041">MDRKIKGYNIFEILVVLVIIGILMALVIRPILVFVANQRLNQAVNMIVSDLNQAKIYSISKSSLMGITADSGANSYIIFQNNDGNCSYNNGSDTVVKTIILPSGITFMNDVFFLFDRKGLPRNAICGLGMANIKLQNTLLQNTFENIKTIKTICVDRYGRIKILDGDVPCSN</sequence>
<accession>C4FKP8</accession>
<protein>
    <submittedName>
        <fullName evidence="2">Prokaryotic N-methylation motif domain protein</fullName>
    </submittedName>
</protein>
<organism evidence="2 3">
    <name type="scientific">Sulfurihydrogenibium yellowstonense SS-5</name>
    <dbReference type="NCBI Taxonomy" id="432331"/>
    <lineage>
        <taxon>Bacteria</taxon>
        <taxon>Pseudomonadati</taxon>
        <taxon>Aquificota</taxon>
        <taxon>Aquificia</taxon>
        <taxon>Aquificales</taxon>
        <taxon>Hydrogenothermaceae</taxon>
        <taxon>Sulfurihydrogenibium</taxon>
    </lineage>
</organism>
<evidence type="ECO:0000313" key="2">
    <source>
        <dbReference type="EMBL" id="EEP60349.1"/>
    </source>
</evidence>